<evidence type="ECO:0000313" key="2">
    <source>
        <dbReference type="EMBL" id="SDL50146.1"/>
    </source>
</evidence>
<name>A0A1G9KKL2_9BACT</name>
<protein>
    <submittedName>
        <fullName evidence="2">L-lactate dehydrogenase complex protein LldG</fullName>
    </submittedName>
</protein>
<dbReference type="InterPro" id="IPR037171">
    <property type="entry name" value="NagB/RpiA_transferase-like"/>
</dbReference>
<proteinExistence type="predicted"/>
<accession>A0A1G9KKL2</accession>
<evidence type="ECO:0000313" key="3">
    <source>
        <dbReference type="Proteomes" id="UP000198510"/>
    </source>
</evidence>
<organism evidence="2 3">
    <name type="scientific">Catalinimonas alkaloidigena</name>
    <dbReference type="NCBI Taxonomy" id="1075417"/>
    <lineage>
        <taxon>Bacteria</taxon>
        <taxon>Pseudomonadati</taxon>
        <taxon>Bacteroidota</taxon>
        <taxon>Cytophagia</taxon>
        <taxon>Cytophagales</taxon>
        <taxon>Catalimonadaceae</taxon>
        <taxon>Catalinimonas</taxon>
    </lineage>
</organism>
<dbReference type="Proteomes" id="UP000198510">
    <property type="component" value="Unassembled WGS sequence"/>
</dbReference>
<dbReference type="Gene3D" id="3.40.50.10420">
    <property type="entry name" value="NagB/RpiA/CoA transferase-like"/>
    <property type="match status" value="1"/>
</dbReference>
<dbReference type="InterPro" id="IPR003741">
    <property type="entry name" value="LUD_dom"/>
</dbReference>
<dbReference type="SUPFAM" id="SSF100950">
    <property type="entry name" value="NagB/RpiA/CoA transferase-like"/>
    <property type="match status" value="1"/>
</dbReference>
<gene>
    <name evidence="2" type="ORF">SAMN05421823_106188</name>
</gene>
<dbReference type="PANTHER" id="PTHR43682:SF1">
    <property type="entry name" value="LACTATE UTILIZATION PROTEIN C"/>
    <property type="match status" value="1"/>
</dbReference>
<feature type="domain" description="LUD" evidence="1">
    <location>
        <begin position="109"/>
        <end position="196"/>
    </location>
</feature>
<dbReference type="EMBL" id="FNFO01000006">
    <property type="protein sequence ID" value="SDL50146.1"/>
    <property type="molecule type" value="Genomic_DNA"/>
</dbReference>
<sequence>MANARDAILAAVRRNKPNPEPLPVIPLFETPAESEVLRLFCETAKAMGSEPVVVETLDEIPAHLKQRFPDVPPAQCHAGADLGLDFAELSPDVSPRDLHYLELAVFRGEFGVAENAAIWVSDEKLVHRVAPFITQHLVLIVEKTKLVWNMHQAYGRLGTDLPGYGVFIAGPSKTADIEQSLVLGAHGPKSLTVFLV</sequence>
<dbReference type="RefSeq" id="WP_245706088.1">
    <property type="nucleotide sequence ID" value="NZ_FNFO01000006.1"/>
</dbReference>
<dbReference type="STRING" id="1075417.SAMN05421823_106188"/>
<keyword evidence="3" id="KW-1185">Reference proteome</keyword>
<dbReference type="AlphaFoldDB" id="A0A1G9KKL2"/>
<reference evidence="2 3" key="1">
    <citation type="submission" date="2016-10" db="EMBL/GenBank/DDBJ databases">
        <authorList>
            <person name="de Groot N.N."/>
        </authorList>
    </citation>
    <scope>NUCLEOTIDE SEQUENCE [LARGE SCALE GENOMIC DNA]</scope>
    <source>
        <strain evidence="2 3">DSM 25186</strain>
    </source>
</reference>
<dbReference type="Pfam" id="PF02589">
    <property type="entry name" value="LUD_dom"/>
    <property type="match status" value="1"/>
</dbReference>
<dbReference type="InterPro" id="IPR024185">
    <property type="entry name" value="FTHF_cligase-like_sf"/>
</dbReference>
<dbReference type="PANTHER" id="PTHR43682">
    <property type="entry name" value="LACTATE UTILIZATION PROTEIN C"/>
    <property type="match status" value="1"/>
</dbReference>
<evidence type="ECO:0000259" key="1">
    <source>
        <dbReference type="Pfam" id="PF02589"/>
    </source>
</evidence>